<dbReference type="PANTHER" id="PTHR11200:SF286">
    <property type="entry name" value="5-PHOSPHATASE, PUTATIVE (AFU_ORTHOLOGUE AFUA_5G07600)-RELATED"/>
    <property type="match status" value="1"/>
</dbReference>
<keyword evidence="2" id="KW-0472">Membrane</keyword>
<dbReference type="SUPFAM" id="SSF56219">
    <property type="entry name" value="DNase I-like"/>
    <property type="match status" value="1"/>
</dbReference>
<dbReference type="PANTHER" id="PTHR11200">
    <property type="entry name" value="INOSITOL 5-PHOSPHATASE"/>
    <property type="match status" value="1"/>
</dbReference>
<gene>
    <name evidence="5" type="ORF">TWF718_007307</name>
</gene>
<feature type="chain" id="PRO_5042824683" description="Inositol polyphosphate-related phosphatase domain-containing protein" evidence="3">
    <location>
        <begin position="28"/>
        <end position="467"/>
    </location>
</feature>
<evidence type="ECO:0000313" key="5">
    <source>
        <dbReference type="EMBL" id="KAK6345391.1"/>
    </source>
</evidence>
<protein>
    <recommendedName>
        <fullName evidence="4">Inositol polyphosphate-related phosphatase domain-containing protein</fullName>
    </recommendedName>
</protein>
<keyword evidence="6" id="KW-1185">Reference proteome</keyword>
<keyword evidence="2" id="KW-0812">Transmembrane</keyword>
<comment type="caution">
    <text evidence="5">The sequence shown here is derived from an EMBL/GenBank/DDBJ whole genome shotgun (WGS) entry which is preliminary data.</text>
</comment>
<dbReference type="InterPro" id="IPR000300">
    <property type="entry name" value="IPPc"/>
</dbReference>
<dbReference type="AlphaFoldDB" id="A0AAN8N6S3"/>
<dbReference type="SMART" id="SM00128">
    <property type="entry name" value="IPPc"/>
    <property type="match status" value="1"/>
</dbReference>
<keyword evidence="3" id="KW-0732">Signal</keyword>
<sequence length="467" mass="51784">MSSAPSLPIYLFTFNCARLLITPAVLATHLFSALDPSSPPPEIIAIGLQEVAPISYSFLGGEYLAPYLDQWSSVPHLAAQYLHSSRPDFPSEYVELGRYTIGMTALFIFSRRGEQVRNLKFGSVGFGVMGMANKGAVAARFGYSTTEDGDGGDGSEDINVTIVATHLAAHEHCCEDRNRDWETLSRGVVFETSSTQTPPLGINITSSETTPLLPSENTTDSSSPELSGIYHPNTHLLVMGDLNYRTSHKSPTPEDFRTFPRSPDDFVEFFKRDQLTRERTAGNTLHGFTEAPITFPPTYKYPEDVLSLLEDPEAGINGNDKRQKSQDDVFDWSRNRWPSWCDRILWLSPPATEGAENAIKVHKYTSIPAIRFSDHKPVGLHISLPKLNTNIPRKVTTGEEATDKSDLRSNPPFPLDKDWKVKRYNAELKEWAIGYAILIATTTNGLTVVGCLILGATMLWWGVTGRV</sequence>
<evidence type="ECO:0000256" key="2">
    <source>
        <dbReference type="SAM" id="Phobius"/>
    </source>
</evidence>
<dbReference type="GO" id="GO:0046856">
    <property type="term" value="P:phosphatidylinositol dephosphorylation"/>
    <property type="evidence" value="ECO:0007669"/>
    <property type="project" value="InterPro"/>
</dbReference>
<dbReference type="Gene3D" id="3.60.10.10">
    <property type="entry name" value="Endonuclease/exonuclease/phosphatase"/>
    <property type="match status" value="1"/>
</dbReference>
<evidence type="ECO:0000256" key="3">
    <source>
        <dbReference type="SAM" id="SignalP"/>
    </source>
</evidence>
<dbReference type="InterPro" id="IPR036691">
    <property type="entry name" value="Endo/exonu/phosph_ase_sf"/>
</dbReference>
<keyword evidence="2" id="KW-1133">Transmembrane helix</keyword>
<feature type="signal peptide" evidence="3">
    <location>
        <begin position="1"/>
        <end position="27"/>
    </location>
</feature>
<feature type="region of interest" description="Disordered" evidence="1">
    <location>
        <begin position="195"/>
        <end position="226"/>
    </location>
</feature>
<dbReference type="Pfam" id="PF22669">
    <property type="entry name" value="Exo_endo_phos2"/>
    <property type="match status" value="1"/>
</dbReference>
<dbReference type="InterPro" id="IPR046985">
    <property type="entry name" value="IP5"/>
</dbReference>
<evidence type="ECO:0000259" key="4">
    <source>
        <dbReference type="SMART" id="SM00128"/>
    </source>
</evidence>
<feature type="compositionally biased region" description="Polar residues" evidence="1">
    <location>
        <begin position="195"/>
        <end position="225"/>
    </location>
</feature>
<dbReference type="Proteomes" id="UP001313282">
    <property type="component" value="Unassembled WGS sequence"/>
</dbReference>
<feature type="domain" description="Inositol polyphosphate-related phosphatase" evidence="4">
    <location>
        <begin position="5"/>
        <end position="388"/>
    </location>
</feature>
<dbReference type="EMBL" id="JAVHNR010000004">
    <property type="protein sequence ID" value="KAK6345391.1"/>
    <property type="molecule type" value="Genomic_DNA"/>
</dbReference>
<dbReference type="GO" id="GO:0004439">
    <property type="term" value="F:phosphatidylinositol-4,5-bisphosphate 5-phosphatase activity"/>
    <property type="evidence" value="ECO:0007669"/>
    <property type="project" value="TreeGrafter"/>
</dbReference>
<evidence type="ECO:0000313" key="6">
    <source>
        <dbReference type="Proteomes" id="UP001313282"/>
    </source>
</evidence>
<feature type="transmembrane region" description="Helical" evidence="2">
    <location>
        <begin position="432"/>
        <end position="461"/>
    </location>
</feature>
<evidence type="ECO:0000256" key="1">
    <source>
        <dbReference type="SAM" id="MobiDB-lite"/>
    </source>
</evidence>
<name>A0AAN8N6S3_9PEZI</name>
<reference evidence="5 6" key="1">
    <citation type="submission" date="2019-10" db="EMBL/GenBank/DDBJ databases">
        <authorList>
            <person name="Palmer J.M."/>
        </authorList>
    </citation>
    <scope>NUCLEOTIDE SEQUENCE [LARGE SCALE GENOMIC DNA]</scope>
    <source>
        <strain evidence="5 6">TWF718</strain>
    </source>
</reference>
<organism evidence="5 6">
    <name type="scientific">Orbilia javanica</name>
    <dbReference type="NCBI Taxonomy" id="47235"/>
    <lineage>
        <taxon>Eukaryota</taxon>
        <taxon>Fungi</taxon>
        <taxon>Dikarya</taxon>
        <taxon>Ascomycota</taxon>
        <taxon>Pezizomycotina</taxon>
        <taxon>Orbiliomycetes</taxon>
        <taxon>Orbiliales</taxon>
        <taxon>Orbiliaceae</taxon>
        <taxon>Orbilia</taxon>
    </lineage>
</organism>
<proteinExistence type="predicted"/>
<accession>A0AAN8N6S3</accession>